<dbReference type="SUPFAM" id="SSF55961">
    <property type="entry name" value="Bet v1-like"/>
    <property type="match status" value="1"/>
</dbReference>
<proteinExistence type="predicted"/>
<keyword evidence="2" id="KW-1185">Reference proteome</keyword>
<reference evidence="1" key="1">
    <citation type="submission" date="2021-01" db="EMBL/GenBank/DDBJ databases">
        <title>Whole genome shotgun sequence of Rhizocola hellebori NBRC 109834.</title>
        <authorList>
            <person name="Komaki H."/>
            <person name="Tamura T."/>
        </authorList>
    </citation>
    <scope>NUCLEOTIDE SEQUENCE</scope>
    <source>
        <strain evidence="1">NBRC 109834</strain>
    </source>
</reference>
<evidence type="ECO:0008006" key="3">
    <source>
        <dbReference type="Google" id="ProtNLM"/>
    </source>
</evidence>
<dbReference type="Gene3D" id="3.30.530.20">
    <property type="match status" value="1"/>
</dbReference>
<comment type="caution">
    <text evidence="1">The sequence shown here is derived from an EMBL/GenBank/DDBJ whole genome shotgun (WGS) entry which is preliminary data.</text>
</comment>
<protein>
    <recommendedName>
        <fullName evidence="3">SRPBCC domain-containing protein</fullName>
    </recommendedName>
</protein>
<dbReference type="EMBL" id="BONY01000030">
    <property type="protein sequence ID" value="GIH06821.1"/>
    <property type="molecule type" value="Genomic_DNA"/>
</dbReference>
<name>A0A8J3VIA2_9ACTN</name>
<dbReference type="InterPro" id="IPR023393">
    <property type="entry name" value="START-like_dom_sf"/>
</dbReference>
<gene>
    <name evidence="1" type="ORF">Rhe02_48880</name>
</gene>
<dbReference type="Pfam" id="PF10604">
    <property type="entry name" value="Polyketide_cyc2"/>
    <property type="match status" value="1"/>
</dbReference>
<dbReference type="RefSeq" id="WP_203910630.1">
    <property type="nucleotide sequence ID" value="NZ_BONY01000030.1"/>
</dbReference>
<dbReference type="CDD" id="cd07814">
    <property type="entry name" value="SRPBCC_CalC_Aha1-like"/>
    <property type="match status" value="1"/>
</dbReference>
<organism evidence="1 2">
    <name type="scientific">Rhizocola hellebori</name>
    <dbReference type="NCBI Taxonomy" id="1392758"/>
    <lineage>
        <taxon>Bacteria</taxon>
        <taxon>Bacillati</taxon>
        <taxon>Actinomycetota</taxon>
        <taxon>Actinomycetes</taxon>
        <taxon>Micromonosporales</taxon>
        <taxon>Micromonosporaceae</taxon>
        <taxon>Rhizocola</taxon>
    </lineage>
</organism>
<accession>A0A8J3VIA2</accession>
<evidence type="ECO:0000313" key="2">
    <source>
        <dbReference type="Proteomes" id="UP000612899"/>
    </source>
</evidence>
<evidence type="ECO:0000313" key="1">
    <source>
        <dbReference type="EMBL" id="GIH06821.1"/>
    </source>
</evidence>
<dbReference type="AlphaFoldDB" id="A0A8J3VIA2"/>
<sequence>MGHEFETVNDITVTATPEQVWQAIATGPGIDSWFMGRNEVEPGEGGKAVMEMEGMAMESTITAWEPNSHFAFRSAAGEDGTFHAFEYLVEGRDQGSTTVRLVHSGFLGQDDWEWEYDALRKGDPMYFATLREYLTHFLGRFATPVAAWAAPQPDEETAWAGVKRGLGITGEVTAGTPVKFTFAGQTVEGIVDSALYPSFLGVRTSDALYRFVGGQGMIGVGHHIFADVDAKQATDEWKSWLTNLFA</sequence>
<dbReference type="Proteomes" id="UP000612899">
    <property type="component" value="Unassembled WGS sequence"/>
</dbReference>
<dbReference type="InterPro" id="IPR019587">
    <property type="entry name" value="Polyketide_cyclase/dehydratase"/>
</dbReference>